<dbReference type="Proteomes" id="UP000499080">
    <property type="component" value="Unassembled WGS sequence"/>
</dbReference>
<evidence type="ECO:0008006" key="3">
    <source>
        <dbReference type="Google" id="ProtNLM"/>
    </source>
</evidence>
<sequence length="192" mass="21919">MLTRFLKNKEPLLSTIVLLQLSEEFKLNPQEWDIIDHSINALTVFNAVTEEISSEKTVSASKIIVLTKFHSRHVNSSLEGKNLPEEVKNMCRELKQELNRRFSNIESNELLSQCVLLDPRFKRKGFISEKFQPTKAAIEKKIAGLTSQQIKTGLSKKRQITIENQKNAGNILLICGKISGKMLSQRMPVRQQ</sequence>
<name>A0A4Y2BXH3_ARAVE</name>
<protein>
    <recommendedName>
        <fullName evidence="3">Zinc finger BED domain-containing protein 4</fullName>
    </recommendedName>
</protein>
<dbReference type="AlphaFoldDB" id="A0A4Y2BXH3"/>
<dbReference type="OrthoDB" id="1607513at2759"/>
<proteinExistence type="predicted"/>
<comment type="caution">
    <text evidence="1">The sequence shown here is derived from an EMBL/GenBank/DDBJ whole genome shotgun (WGS) entry which is preliminary data.</text>
</comment>
<reference evidence="1 2" key="1">
    <citation type="journal article" date="2019" name="Sci. Rep.">
        <title>Orb-weaving spider Araneus ventricosus genome elucidates the spidroin gene catalogue.</title>
        <authorList>
            <person name="Kono N."/>
            <person name="Nakamura H."/>
            <person name="Ohtoshi R."/>
            <person name="Moran D.A.P."/>
            <person name="Shinohara A."/>
            <person name="Yoshida Y."/>
            <person name="Fujiwara M."/>
            <person name="Mori M."/>
            <person name="Tomita M."/>
            <person name="Arakawa K."/>
        </authorList>
    </citation>
    <scope>NUCLEOTIDE SEQUENCE [LARGE SCALE GENOMIC DNA]</scope>
</reference>
<dbReference type="SUPFAM" id="SSF53098">
    <property type="entry name" value="Ribonuclease H-like"/>
    <property type="match status" value="1"/>
</dbReference>
<dbReference type="EMBL" id="BGPR01000118">
    <property type="protein sequence ID" value="GBL96267.1"/>
    <property type="molecule type" value="Genomic_DNA"/>
</dbReference>
<dbReference type="InterPro" id="IPR012337">
    <property type="entry name" value="RNaseH-like_sf"/>
</dbReference>
<gene>
    <name evidence="1" type="ORF">AVEN_118796_1</name>
</gene>
<evidence type="ECO:0000313" key="2">
    <source>
        <dbReference type="Proteomes" id="UP000499080"/>
    </source>
</evidence>
<accession>A0A4Y2BXH3</accession>
<evidence type="ECO:0000313" key="1">
    <source>
        <dbReference type="EMBL" id="GBL96267.1"/>
    </source>
</evidence>
<organism evidence="1 2">
    <name type="scientific">Araneus ventricosus</name>
    <name type="common">Orbweaver spider</name>
    <name type="synonym">Epeira ventricosa</name>
    <dbReference type="NCBI Taxonomy" id="182803"/>
    <lineage>
        <taxon>Eukaryota</taxon>
        <taxon>Metazoa</taxon>
        <taxon>Ecdysozoa</taxon>
        <taxon>Arthropoda</taxon>
        <taxon>Chelicerata</taxon>
        <taxon>Arachnida</taxon>
        <taxon>Araneae</taxon>
        <taxon>Araneomorphae</taxon>
        <taxon>Entelegynae</taxon>
        <taxon>Araneoidea</taxon>
        <taxon>Araneidae</taxon>
        <taxon>Araneus</taxon>
    </lineage>
</organism>
<keyword evidence="2" id="KW-1185">Reference proteome</keyword>